<feature type="transmembrane region" description="Helical" evidence="10">
    <location>
        <begin position="119"/>
        <end position="140"/>
    </location>
</feature>
<proteinExistence type="inferred from homology"/>
<gene>
    <name evidence="12" type="ORF">IAA48_01115</name>
</gene>
<keyword evidence="4 9" id="KW-0812">Transmembrane</keyword>
<evidence type="ECO:0000256" key="6">
    <source>
        <dbReference type="ARBA" id="ARBA00022989"/>
    </source>
</evidence>
<keyword evidence="3" id="KW-1003">Cell membrane</keyword>
<name>A0A9D1RCF2_9FIRM</name>
<reference evidence="12" key="1">
    <citation type="journal article" date="2021" name="PeerJ">
        <title>Extensive microbial diversity within the chicken gut microbiome revealed by metagenomics and culture.</title>
        <authorList>
            <person name="Gilroy R."/>
            <person name="Ravi A."/>
            <person name="Getino M."/>
            <person name="Pursley I."/>
            <person name="Horton D.L."/>
            <person name="Alikhan N.F."/>
            <person name="Baker D."/>
            <person name="Gharbi K."/>
            <person name="Hall N."/>
            <person name="Watson M."/>
            <person name="Adriaenssens E.M."/>
            <person name="Foster-Nyarko E."/>
            <person name="Jarju S."/>
            <person name="Secka A."/>
            <person name="Antonio M."/>
            <person name="Oren A."/>
            <person name="Chaudhuri R.R."/>
            <person name="La Ragione R."/>
            <person name="Hildebrand F."/>
            <person name="Pallen M.J."/>
        </authorList>
    </citation>
    <scope>NUCLEOTIDE SEQUENCE</scope>
    <source>
        <strain evidence="12">421</strain>
    </source>
</reference>
<feature type="transmembrane region" description="Helical" evidence="10">
    <location>
        <begin position="255"/>
        <end position="274"/>
    </location>
</feature>
<dbReference type="GO" id="GO:0051205">
    <property type="term" value="P:protein insertion into membrane"/>
    <property type="evidence" value="ECO:0007669"/>
    <property type="project" value="TreeGrafter"/>
</dbReference>
<dbReference type="InterPro" id="IPR047196">
    <property type="entry name" value="YidC_ALB_C"/>
</dbReference>
<comment type="similarity">
    <text evidence="9">Belongs to the OXA1/ALB3/YidC family.</text>
</comment>
<comment type="subcellular location">
    <subcellularLocation>
        <location evidence="1">Cell membrane</location>
        <topology evidence="1">Multi-pass membrane protein</topology>
    </subcellularLocation>
    <subcellularLocation>
        <location evidence="9">Membrane</location>
        <topology evidence="9">Multi-pass membrane protein</topology>
    </subcellularLocation>
</comment>
<evidence type="ECO:0000259" key="11">
    <source>
        <dbReference type="Pfam" id="PF02096"/>
    </source>
</evidence>
<feature type="transmembrane region" description="Helical" evidence="10">
    <location>
        <begin position="43"/>
        <end position="61"/>
    </location>
</feature>
<dbReference type="Pfam" id="PF02096">
    <property type="entry name" value="60KD_IMP"/>
    <property type="match status" value="1"/>
</dbReference>
<evidence type="ECO:0000256" key="3">
    <source>
        <dbReference type="ARBA" id="ARBA00022475"/>
    </source>
</evidence>
<dbReference type="CDD" id="cd20070">
    <property type="entry name" value="5TM_YidC_Alb3"/>
    <property type="match status" value="1"/>
</dbReference>
<keyword evidence="7 10" id="KW-0472">Membrane</keyword>
<dbReference type="PANTHER" id="PTHR12428">
    <property type="entry name" value="OXA1"/>
    <property type="match status" value="1"/>
</dbReference>
<dbReference type="GO" id="GO:0005886">
    <property type="term" value="C:plasma membrane"/>
    <property type="evidence" value="ECO:0007669"/>
    <property type="project" value="UniProtKB-SubCell"/>
</dbReference>
<accession>A0A9D1RCF2</accession>
<comment type="caution">
    <text evidence="12">The sequence shown here is derived from an EMBL/GenBank/DDBJ whole genome shotgun (WGS) entry which is preliminary data.</text>
</comment>
<feature type="transmembrane region" description="Helical" evidence="10">
    <location>
        <begin position="222"/>
        <end position="243"/>
    </location>
</feature>
<feature type="domain" description="Membrane insertase YidC/Oxa/ALB C-terminal" evidence="11">
    <location>
        <begin position="43"/>
        <end position="300"/>
    </location>
</feature>
<evidence type="ECO:0000256" key="4">
    <source>
        <dbReference type="ARBA" id="ARBA00022692"/>
    </source>
</evidence>
<evidence type="ECO:0000313" key="12">
    <source>
        <dbReference type="EMBL" id="HIW85074.1"/>
    </source>
</evidence>
<protein>
    <submittedName>
        <fullName evidence="12">YidC/Oxa1 family membrane protein insertase</fullName>
    </submittedName>
</protein>
<keyword evidence="5" id="KW-0653">Protein transport</keyword>
<keyword evidence="2" id="KW-0813">Transport</keyword>
<dbReference type="AlphaFoldDB" id="A0A9D1RCF2"/>
<evidence type="ECO:0000256" key="10">
    <source>
        <dbReference type="SAM" id="Phobius"/>
    </source>
</evidence>
<dbReference type="InterPro" id="IPR001708">
    <property type="entry name" value="YidC/ALB3/OXA1/COX18"/>
</dbReference>
<evidence type="ECO:0000256" key="5">
    <source>
        <dbReference type="ARBA" id="ARBA00022927"/>
    </source>
</evidence>
<feature type="transmembrane region" description="Helical" evidence="10">
    <location>
        <begin position="280"/>
        <end position="302"/>
    </location>
</feature>
<keyword evidence="6 10" id="KW-1133">Transmembrane helix</keyword>
<dbReference type="InterPro" id="IPR028055">
    <property type="entry name" value="YidC/Oxa/ALB_C"/>
</dbReference>
<sequence>MFDFTVNAVTMAMSAEGTSIFRPLYWLFGKCMEFLLSALSNEYFIAIIIFTVVTRLILLPVNLHQQKTTAKTARLTPKIQKIQKKYPDPKDRNKMNQEMQDLYQREGHNPMQMGCGPMIFQLVFLMGIVGIIYYPLSYIIGISNIGDYSDSLTAFLEEVGYSGNYLQLGILENWVAYKDQLISQMPELFTAERVAAIDAFRDGMYLGGLDMTAIPHWRDGEIVLIPIFSLITSLASTVISMLIQKKTNPAMQQQTASMIIMMLMMPFFSFYIAFKVPAAVGFYWIISNVVAMLQQLFITKFFPPKKSQAKLMVENTIYRRSREENLKKTKA</sequence>
<dbReference type="NCBIfam" id="TIGR03592">
    <property type="entry name" value="yidC_oxa1_cterm"/>
    <property type="match status" value="1"/>
</dbReference>
<reference evidence="12" key="2">
    <citation type="submission" date="2021-04" db="EMBL/GenBank/DDBJ databases">
        <authorList>
            <person name="Gilroy R."/>
        </authorList>
    </citation>
    <scope>NUCLEOTIDE SEQUENCE</scope>
    <source>
        <strain evidence="12">421</strain>
    </source>
</reference>
<dbReference type="EMBL" id="DXGE01000006">
    <property type="protein sequence ID" value="HIW85074.1"/>
    <property type="molecule type" value="Genomic_DNA"/>
</dbReference>
<organism evidence="12 13">
    <name type="scientific">Candidatus Eubacterium faecipullorum</name>
    <dbReference type="NCBI Taxonomy" id="2838571"/>
    <lineage>
        <taxon>Bacteria</taxon>
        <taxon>Bacillati</taxon>
        <taxon>Bacillota</taxon>
        <taxon>Clostridia</taxon>
        <taxon>Eubacteriales</taxon>
        <taxon>Eubacteriaceae</taxon>
        <taxon>Eubacterium</taxon>
    </lineage>
</organism>
<evidence type="ECO:0000256" key="8">
    <source>
        <dbReference type="ARBA" id="ARBA00023186"/>
    </source>
</evidence>
<dbReference type="PANTHER" id="PTHR12428:SF65">
    <property type="entry name" value="CYTOCHROME C OXIDASE ASSEMBLY PROTEIN COX18, MITOCHONDRIAL"/>
    <property type="match status" value="1"/>
</dbReference>
<evidence type="ECO:0000256" key="9">
    <source>
        <dbReference type="RuleBase" id="RU003945"/>
    </source>
</evidence>
<dbReference type="GO" id="GO:0032977">
    <property type="term" value="F:membrane insertase activity"/>
    <property type="evidence" value="ECO:0007669"/>
    <property type="project" value="InterPro"/>
</dbReference>
<dbReference type="GO" id="GO:0015031">
    <property type="term" value="P:protein transport"/>
    <property type="evidence" value="ECO:0007669"/>
    <property type="project" value="UniProtKB-KW"/>
</dbReference>
<evidence type="ECO:0000256" key="1">
    <source>
        <dbReference type="ARBA" id="ARBA00004651"/>
    </source>
</evidence>
<dbReference type="Proteomes" id="UP000824205">
    <property type="component" value="Unassembled WGS sequence"/>
</dbReference>
<keyword evidence="8" id="KW-0143">Chaperone</keyword>
<evidence type="ECO:0000256" key="7">
    <source>
        <dbReference type="ARBA" id="ARBA00023136"/>
    </source>
</evidence>
<evidence type="ECO:0000256" key="2">
    <source>
        <dbReference type="ARBA" id="ARBA00022448"/>
    </source>
</evidence>
<evidence type="ECO:0000313" key="13">
    <source>
        <dbReference type="Proteomes" id="UP000824205"/>
    </source>
</evidence>